<accession>A0ABX0FCZ6</accession>
<dbReference type="Proteomes" id="UP000800303">
    <property type="component" value="Unassembled WGS sequence"/>
</dbReference>
<reference evidence="1 2" key="1">
    <citation type="submission" date="2020-01" db="EMBL/GenBank/DDBJ databases">
        <title>Polyphasic characterisation and genomic insights into a novel alkali tolerant bacterium VR-M41.</title>
        <authorList>
            <person name="Vemuluri V.R."/>
        </authorList>
    </citation>
    <scope>NUCLEOTIDE SEQUENCE [LARGE SCALE GENOMIC DNA]</scope>
    <source>
        <strain evidence="1 2">VR-M41</strain>
    </source>
</reference>
<proteinExistence type="predicted"/>
<protein>
    <submittedName>
        <fullName evidence="1">Uncharacterized protein</fullName>
    </submittedName>
</protein>
<sequence>MQIIPAWVKVDHNSYNAKLRGIYKNVRENDITAACEQAKRLYMDLLEDLEIRGIEAPAQDAAILAEQPERQHEAAGVGV</sequence>
<gene>
    <name evidence="1" type="ORF">GYN08_19545</name>
</gene>
<evidence type="ECO:0000313" key="2">
    <source>
        <dbReference type="Proteomes" id="UP000800303"/>
    </source>
</evidence>
<organism evidence="1 2">
    <name type="scientific">Saccharibacillus alkalitolerans</name>
    <dbReference type="NCBI Taxonomy" id="2705290"/>
    <lineage>
        <taxon>Bacteria</taxon>
        <taxon>Bacillati</taxon>
        <taxon>Bacillota</taxon>
        <taxon>Bacilli</taxon>
        <taxon>Bacillales</taxon>
        <taxon>Paenibacillaceae</taxon>
        <taxon>Saccharibacillus</taxon>
    </lineage>
</organism>
<name>A0ABX0FCZ6_9BACL</name>
<dbReference type="EMBL" id="JAAFGS010000008">
    <property type="protein sequence ID" value="NGZ77489.1"/>
    <property type="molecule type" value="Genomic_DNA"/>
</dbReference>
<evidence type="ECO:0000313" key="1">
    <source>
        <dbReference type="EMBL" id="NGZ77489.1"/>
    </source>
</evidence>
<comment type="caution">
    <text evidence="1">The sequence shown here is derived from an EMBL/GenBank/DDBJ whole genome shotgun (WGS) entry which is preliminary data.</text>
</comment>
<keyword evidence="2" id="KW-1185">Reference proteome</keyword>
<dbReference type="RefSeq" id="WP_166277929.1">
    <property type="nucleotide sequence ID" value="NZ_JAAFGS010000008.1"/>
</dbReference>